<dbReference type="Proteomes" id="UP001501844">
    <property type="component" value="Unassembled WGS sequence"/>
</dbReference>
<keyword evidence="1" id="KW-0001">2Fe-2S</keyword>
<keyword evidence="4" id="KW-0408">Iron</keyword>
<protein>
    <recommendedName>
        <fullName evidence="9">Rieske domain-containing protein</fullName>
    </recommendedName>
</protein>
<dbReference type="PANTHER" id="PTHR21496">
    <property type="entry name" value="FERREDOXIN-RELATED"/>
    <property type="match status" value="1"/>
</dbReference>
<dbReference type="InterPro" id="IPR012748">
    <property type="entry name" value="Rieske-like_NirD"/>
</dbReference>
<keyword evidence="6" id="KW-0534">Nitrate assimilation</keyword>
<evidence type="ECO:0000256" key="1">
    <source>
        <dbReference type="ARBA" id="ARBA00022714"/>
    </source>
</evidence>
<evidence type="ECO:0000313" key="11">
    <source>
        <dbReference type="Proteomes" id="UP001501844"/>
    </source>
</evidence>
<dbReference type="Gene3D" id="2.102.10.10">
    <property type="entry name" value="Rieske [2Fe-2S] iron-sulphur domain"/>
    <property type="match status" value="1"/>
</dbReference>
<accession>A0ABP8G2F2</accession>
<evidence type="ECO:0000256" key="8">
    <source>
        <dbReference type="ARBA" id="ARBA00038001"/>
    </source>
</evidence>
<organism evidence="10 11">
    <name type="scientific">Nibribacter koreensis</name>
    <dbReference type="NCBI Taxonomy" id="1084519"/>
    <lineage>
        <taxon>Bacteria</taxon>
        <taxon>Pseudomonadati</taxon>
        <taxon>Bacteroidota</taxon>
        <taxon>Cytophagia</taxon>
        <taxon>Cytophagales</taxon>
        <taxon>Hymenobacteraceae</taxon>
        <taxon>Nibribacter</taxon>
    </lineage>
</organism>
<dbReference type="Pfam" id="PF13806">
    <property type="entry name" value="Rieske_2"/>
    <property type="match status" value="1"/>
</dbReference>
<evidence type="ECO:0000256" key="3">
    <source>
        <dbReference type="ARBA" id="ARBA00023002"/>
    </source>
</evidence>
<keyword evidence="3" id="KW-0560">Oxidoreductase</keyword>
<keyword evidence="5" id="KW-0411">Iron-sulfur</keyword>
<evidence type="ECO:0000256" key="2">
    <source>
        <dbReference type="ARBA" id="ARBA00022723"/>
    </source>
</evidence>
<dbReference type="PROSITE" id="PS51296">
    <property type="entry name" value="RIESKE"/>
    <property type="match status" value="1"/>
</dbReference>
<feature type="domain" description="Rieske" evidence="9">
    <location>
        <begin position="9"/>
        <end position="104"/>
    </location>
</feature>
<sequence>MEWIKIFDSEASAKATIPLTKARAVVVQGQEICVAHTAAGLFAVDNVCPHLGDALSRGTTNYLNEIICPWHSYRFHLQTGQECRGRTQPLKRYTLEIREDGVYVGMPEKAPALEPFSD</sequence>
<evidence type="ECO:0000259" key="9">
    <source>
        <dbReference type="PROSITE" id="PS51296"/>
    </source>
</evidence>
<comment type="caution">
    <text evidence="10">The sequence shown here is derived from an EMBL/GenBank/DDBJ whole genome shotgun (WGS) entry which is preliminary data.</text>
</comment>
<dbReference type="RefSeq" id="WP_345169618.1">
    <property type="nucleotide sequence ID" value="NZ_BAABGX010000003.1"/>
</dbReference>
<evidence type="ECO:0000256" key="6">
    <source>
        <dbReference type="ARBA" id="ARBA00023063"/>
    </source>
</evidence>
<reference evidence="11" key="1">
    <citation type="journal article" date="2019" name="Int. J. Syst. Evol. Microbiol.">
        <title>The Global Catalogue of Microorganisms (GCM) 10K type strain sequencing project: providing services to taxonomists for standard genome sequencing and annotation.</title>
        <authorList>
            <consortium name="The Broad Institute Genomics Platform"/>
            <consortium name="The Broad Institute Genome Sequencing Center for Infectious Disease"/>
            <person name="Wu L."/>
            <person name="Ma J."/>
        </authorList>
    </citation>
    <scope>NUCLEOTIDE SEQUENCE [LARGE SCALE GENOMIC DNA]</scope>
    <source>
        <strain evidence="11">JCM 17917</strain>
    </source>
</reference>
<evidence type="ECO:0000256" key="4">
    <source>
        <dbReference type="ARBA" id="ARBA00023004"/>
    </source>
</evidence>
<name>A0ABP8G2F2_9BACT</name>
<comment type="cofactor">
    <cofactor evidence="7">
        <name>[2Fe-2S] cluster</name>
        <dbReference type="ChEBI" id="CHEBI:190135"/>
    </cofactor>
</comment>
<dbReference type="PANTHER" id="PTHR21496:SF0">
    <property type="entry name" value="RIESKE DOMAIN-CONTAINING PROTEIN"/>
    <property type="match status" value="1"/>
</dbReference>
<proteinExistence type="inferred from homology"/>
<dbReference type="EMBL" id="BAABGX010000003">
    <property type="protein sequence ID" value="GAA4316012.1"/>
    <property type="molecule type" value="Genomic_DNA"/>
</dbReference>
<dbReference type="InterPro" id="IPR036922">
    <property type="entry name" value="Rieske_2Fe-2S_sf"/>
</dbReference>
<comment type="similarity">
    <text evidence="8">Belongs to the bacterial ring-hydroxylating dioxygenase ferredoxin component family.</text>
</comment>
<evidence type="ECO:0000256" key="5">
    <source>
        <dbReference type="ARBA" id="ARBA00023014"/>
    </source>
</evidence>
<evidence type="ECO:0000256" key="7">
    <source>
        <dbReference type="ARBA" id="ARBA00034078"/>
    </source>
</evidence>
<dbReference type="InterPro" id="IPR017941">
    <property type="entry name" value="Rieske_2Fe-2S"/>
</dbReference>
<keyword evidence="11" id="KW-1185">Reference proteome</keyword>
<keyword evidence="2" id="KW-0479">Metal-binding</keyword>
<evidence type="ECO:0000313" key="10">
    <source>
        <dbReference type="EMBL" id="GAA4316012.1"/>
    </source>
</evidence>
<gene>
    <name evidence="10" type="ORF">GCM10023183_37060</name>
</gene>
<dbReference type="SUPFAM" id="SSF50022">
    <property type="entry name" value="ISP domain"/>
    <property type="match status" value="1"/>
</dbReference>